<protein>
    <submittedName>
        <fullName evidence="1">Uncharacterized protein</fullName>
    </submittedName>
</protein>
<accession>A0A951Q5S7</accession>
<proteinExistence type="predicted"/>
<dbReference type="AlphaFoldDB" id="A0A951Q5S7"/>
<reference evidence="1" key="2">
    <citation type="journal article" date="2022" name="Microbiol. Resour. Announc.">
        <title>Metagenome Sequencing to Explore Phylogenomics of Terrestrial Cyanobacteria.</title>
        <authorList>
            <person name="Ward R.D."/>
            <person name="Stajich J.E."/>
            <person name="Johansen J.R."/>
            <person name="Huntemann M."/>
            <person name="Clum A."/>
            <person name="Foster B."/>
            <person name="Foster B."/>
            <person name="Roux S."/>
            <person name="Palaniappan K."/>
            <person name="Varghese N."/>
            <person name="Mukherjee S."/>
            <person name="Reddy T.B.K."/>
            <person name="Daum C."/>
            <person name="Copeland A."/>
            <person name="Chen I.A."/>
            <person name="Ivanova N.N."/>
            <person name="Kyrpides N.C."/>
            <person name="Shapiro N."/>
            <person name="Eloe-Fadrosh E.A."/>
            <person name="Pietrasiak N."/>
        </authorList>
    </citation>
    <scope>NUCLEOTIDE SEQUENCE</scope>
    <source>
        <strain evidence="1">JT2-VF2</strain>
    </source>
</reference>
<evidence type="ECO:0000313" key="1">
    <source>
        <dbReference type="EMBL" id="MBW4566063.1"/>
    </source>
</evidence>
<gene>
    <name evidence="1" type="ORF">KME32_34315</name>
</gene>
<sequence>MKPTKKSEILTLKKSLARQPAPEEVSPVDTAITSEPVIEQQPDVDVESLAPEYFTSYAPVLEYPTIRSVANSGGWQASDIWRELRVDGLCD</sequence>
<reference evidence="1" key="1">
    <citation type="submission" date="2021-05" db="EMBL/GenBank/DDBJ databases">
        <authorList>
            <person name="Pietrasiak N."/>
            <person name="Ward R."/>
            <person name="Stajich J.E."/>
            <person name="Kurbessoian T."/>
        </authorList>
    </citation>
    <scope>NUCLEOTIDE SEQUENCE</scope>
    <source>
        <strain evidence="1">JT2-VF2</strain>
    </source>
</reference>
<dbReference type="Proteomes" id="UP000715781">
    <property type="component" value="Unassembled WGS sequence"/>
</dbReference>
<comment type="caution">
    <text evidence="1">The sequence shown here is derived from an EMBL/GenBank/DDBJ whole genome shotgun (WGS) entry which is preliminary data.</text>
</comment>
<name>A0A951Q5S7_9NOST</name>
<evidence type="ECO:0000313" key="2">
    <source>
        <dbReference type="Proteomes" id="UP000715781"/>
    </source>
</evidence>
<organism evidence="1 2">
    <name type="scientific">Mojavia pulchra JT2-VF2</name>
    <dbReference type="NCBI Taxonomy" id="287848"/>
    <lineage>
        <taxon>Bacteria</taxon>
        <taxon>Bacillati</taxon>
        <taxon>Cyanobacteriota</taxon>
        <taxon>Cyanophyceae</taxon>
        <taxon>Nostocales</taxon>
        <taxon>Nostocaceae</taxon>
    </lineage>
</organism>
<dbReference type="EMBL" id="JAHHHN010000058">
    <property type="protein sequence ID" value="MBW4566063.1"/>
    <property type="molecule type" value="Genomic_DNA"/>
</dbReference>